<protein>
    <submittedName>
        <fullName evidence="4">DUF4429 domain-containing protein</fullName>
    </submittedName>
</protein>
<evidence type="ECO:0000256" key="1">
    <source>
        <dbReference type="SAM" id="MobiDB-lite"/>
    </source>
</evidence>
<gene>
    <name evidence="4" type="ORF">AB8O55_14335</name>
</gene>
<sequence length="330" mass="35851">MAVAAATELRRIAGARMNSGDRLPVVFPPWYVHRMGLGLELVGANATWVFEHDRIEINYSSGLGHPRLLRKLRHRTIPYQAISRATATGGDGNPQLVLHLRPGADPLTEVAAGQLSDDTEPHRIELAENQHELAGYYADHINDHCALNPDSAGPAPRFLVEVDRSQRRLKGYDGEAFFDGSAVEFQWHPDASSAKHRAPRRQHPVAELAGVEWAKPGLASGHLLLVPHGERADAPPEDNARALMFGFGYGGTAASLPFAAAVLAAIQEARPEALDPGNADGPPALAAAPQPRESREEILATIRELGELHQAGILNSAEFEQKKRELLDRI</sequence>
<reference evidence="4 5" key="1">
    <citation type="submission" date="2024-08" db="EMBL/GenBank/DDBJ databases">
        <title>Genome mining of Saccharopolyspora cebuensis PGLac3 from Nigerian medicinal plant.</title>
        <authorList>
            <person name="Ezeobiora C.E."/>
            <person name="Igbokwe N.H."/>
            <person name="Amin D.H."/>
            <person name="Mendie U.E."/>
        </authorList>
    </citation>
    <scope>NUCLEOTIDE SEQUENCE [LARGE SCALE GENOMIC DNA]</scope>
    <source>
        <strain evidence="4 5">PGLac3</strain>
    </source>
</reference>
<feature type="domain" description="DUF4429" evidence="3">
    <location>
        <begin position="48"/>
        <end position="141"/>
    </location>
</feature>
<dbReference type="InterPro" id="IPR027860">
    <property type="entry name" value="DUF4429"/>
</dbReference>
<keyword evidence="5" id="KW-1185">Reference proteome</keyword>
<evidence type="ECO:0000259" key="3">
    <source>
        <dbReference type="Pfam" id="PF14472"/>
    </source>
</evidence>
<evidence type="ECO:0000313" key="5">
    <source>
        <dbReference type="Proteomes" id="UP001564626"/>
    </source>
</evidence>
<dbReference type="InterPro" id="IPR018649">
    <property type="entry name" value="SHOCT"/>
</dbReference>
<feature type="domain" description="DUF4429" evidence="3">
    <location>
        <begin position="177"/>
        <end position="262"/>
    </location>
</feature>
<accession>A0ABV4CHK5</accession>
<evidence type="ECO:0000259" key="2">
    <source>
        <dbReference type="Pfam" id="PF09851"/>
    </source>
</evidence>
<dbReference type="Proteomes" id="UP001564626">
    <property type="component" value="Unassembled WGS sequence"/>
</dbReference>
<feature type="region of interest" description="Disordered" evidence="1">
    <location>
        <begin position="274"/>
        <end position="293"/>
    </location>
</feature>
<organism evidence="4 5">
    <name type="scientific">Saccharopolyspora cebuensis</name>
    <dbReference type="NCBI Taxonomy" id="418759"/>
    <lineage>
        <taxon>Bacteria</taxon>
        <taxon>Bacillati</taxon>
        <taxon>Actinomycetota</taxon>
        <taxon>Actinomycetes</taxon>
        <taxon>Pseudonocardiales</taxon>
        <taxon>Pseudonocardiaceae</taxon>
        <taxon>Saccharopolyspora</taxon>
    </lineage>
</organism>
<dbReference type="Pfam" id="PF09851">
    <property type="entry name" value="SHOCT"/>
    <property type="match status" value="1"/>
</dbReference>
<comment type="caution">
    <text evidence="4">The sequence shown here is derived from an EMBL/GenBank/DDBJ whole genome shotgun (WGS) entry which is preliminary data.</text>
</comment>
<proteinExistence type="predicted"/>
<dbReference type="RefSeq" id="WP_345367194.1">
    <property type="nucleotide sequence ID" value="NZ_BAABII010000018.1"/>
</dbReference>
<dbReference type="Pfam" id="PF14472">
    <property type="entry name" value="DUF4429"/>
    <property type="match status" value="2"/>
</dbReference>
<evidence type="ECO:0000313" key="4">
    <source>
        <dbReference type="EMBL" id="MEY8040580.1"/>
    </source>
</evidence>
<feature type="domain" description="SHOCT" evidence="2">
    <location>
        <begin position="301"/>
        <end position="327"/>
    </location>
</feature>
<name>A0ABV4CHK5_9PSEU</name>
<dbReference type="EMBL" id="JBGEHV010000023">
    <property type="protein sequence ID" value="MEY8040580.1"/>
    <property type="molecule type" value="Genomic_DNA"/>
</dbReference>